<gene>
    <name evidence="13" type="ORF">SAMN05216216_10341</name>
</gene>
<dbReference type="GO" id="GO:0015087">
    <property type="term" value="F:cobalt ion transmembrane transporter activity"/>
    <property type="evidence" value="ECO:0007669"/>
    <property type="project" value="TreeGrafter"/>
</dbReference>
<comment type="function">
    <text evidence="11">Mediates influx of magnesium ions. Alternates between open and closed states. Activated by low cytoplasmic Mg(2+) levels. Inactive when cytoplasmic Mg(2+) levels are high.</text>
</comment>
<keyword evidence="7 12" id="KW-1133">Transmembrane helix</keyword>
<evidence type="ECO:0000256" key="1">
    <source>
        <dbReference type="ARBA" id="ARBA00004651"/>
    </source>
</evidence>
<dbReference type="STRING" id="576118.SAMN05216216_10341"/>
<dbReference type="InterPro" id="IPR045863">
    <property type="entry name" value="CorA_TM1_TM2"/>
</dbReference>
<evidence type="ECO:0000256" key="9">
    <source>
        <dbReference type="ARBA" id="ARBA00023136"/>
    </source>
</evidence>
<evidence type="ECO:0000313" key="13">
    <source>
        <dbReference type="EMBL" id="SDK40819.1"/>
    </source>
</evidence>
<name>A0A1G9BMT1_9BACL</name>
<dbReference type="Gene3D" id="1.20.58.340">
    <property type="entry name" value="Magnesium transport protein CorA, transmembrane region"/>
    <property type="match status" value="2"/>
</dbReference>
<dbReference type="GO" id="GO:0050897">
    <property type="term" value="F:cobalt ion binding"/>
    <property type="evidence" value="ECO:0007669"/>
    <property type="project" value="TreeGrafter"/>
</dbReference>
<feature type="transmembrane region" description="Helical" evidence="12">
    <location>
        <begin position="250"/>
        <end position="273"/>
    </location>
</feature>
<dbReference type="Proteomes" id="UP000199008">
    <property type="component" value="Unassembled WGS sequence"/>
</dbReference>
<keyword evidence="3" id="KW-0813">Transport</keyword>
<evidence type="ECO:0000256" key="4">
    <source>
        <dbReference type="ARBA" id="ARBA00022475"/>
    </source>
</evidence>
<dbReference type="GO" id="GO:0015095">
    <property type="term" value="F:magnesium ion transmembrane transporter activity"/>
    <property type="evidence" value="ECO:0007669"/>
    <property type="project" value="TreeGrafter"/>
</dbReference>
<keyword evidence="8" id="KW-0406">Ion transport</keyword>
<evidence type="ECO:0000256" key="2">
    <source>
        <dbReference type="ARBA" id="ARBA00009765"/>
    </source>
</evidence>
<dbReference type="PANTHER" id="PTHR46494">
    <property type="entry name" value="CORA FAMILY METAL ION TRANSPORTER (EUROFUNG)"/>
    <property type="match status" value="1"/>
</dbReference>
<evidence type="ECO:0000313" key="14">
    <source>
        <dbReference type="Proteomes" id="UP000199008"/>
    </source>
</evidence>
<comment type="subcellular location">
    <subcellularLocation>
        <location evidence="1">Cell membrane</location>
        <topology evidence="1">Multi-pass membrane protein</topology>
    </subcellularLocation>
</comment>
<dbReference type="EMBL" id="FNFY01000003">
    <property type="protein sequence ID" value="SDK40819.1"/>
    <property type="molecule type" value="Genomic_DNA"/>
</dbReference>
<keyword evidence="9 12" id="KW-0472">Membrane</keyword>
<dbReference type="GO" id="GO:0005886">
    <property type="term" value="C:plasma membrane"/>
    <property type="evidence" value="ECO:0007669"/>
    <property type="project" value="UniProtKB-SubCell"/>
</dbReference>
<evidence type="ECO:0000256" key="10">
    <source>
        <dbReference type="ARBA" id="ARBA00034269"/>
    </source>
</evidence>
<dbReference type="InterPro" id="IPR045861">
    <property type="entry name" value="CorA_cytoplasmic_dom"/>
</dbReference>
<comment type="catalytic activity">
    <reaction evidence="10">
        <text>Mg(2+)(in) = Mg(2+)(out)</text>
        <dbReference type="Rhea" id="RHEA:29827"/>
        <dbReference type="ChEBI" id="CHEBI:18420"/>
    </reaction>
</comment>
<keyword evidence="4" id="KW-1003">Cell membrane</keyword>
<evidence type="ECO:0000256" key="11">
    <source>
        <dbReference type="ARBA" id="ARBA00045497"/>
    </source>
</evidence>
<dbReference type="FunFam" id="1.20.58.340:FF:000004">
    <property type="entry name" value="Magnesium transport protein CorA"/>
    <property type="match status" value="1"/>
</dbReference>
<keyword evidence="14" id="KW-1185">Reference proteome</keyword>
<dbReference type="AlphaFoldDB" id="A0A1G9BMT1"/>
<organism evidence="13 14">
    <name type="scientific">Lacicoccus qingdaonensis</name>
    <dbReference type="NCBI Taxonomy" id="576118"/>
    <lineage>
        <taxon>Bacteria</taxon>
        <taxon>Bacillati</taxon>
        <taxon>Bacillota</taxon>
        <taxon>Bacilli</taxon>
        <taxon>Bacillales</taxon>
        <taxon>Salinicoccaceae</taxon>
        <taxon>Lacicoccus</taxon>
    </lineage>
</organism>
<evidence type="ECO:0000256" key="6">
    <source>
        <dbReference type="ARBA" id="ARBA00022842"/>
    </source>
</evidence>
<evidence type="ECO:0000256" key="5">
    <source>
        <dbReference type="ARBA" id="ARBA00022692"/>
    </source>
</evidence>
<dbReference type="Gene3D" id="3.30.460.20">
    <property type="entry name" value="CorA soluble domain-like"/>
    <property type="match status" value="1"/>
</dbReference>
<keyword evidence="5 12" id="KW-0812">Transmembrane</keyword>
<dbReference type="PANTHER" id="PTHR46494:SF1">
    <property type="entry name" value="CORA FAMILY METAL ION TRANSPORTER (EUROFUNG)"/>
    <property type="match status" value="1"/>
</dbReference>
<evidence type="ECO:0000256" key="12">
    <source>
        <dbReference type="SAM" id="Phobius"/>
    </source>
</evidence>
<dbReference type="SUPFAM" id="SSF144083">
    <property type="entry name" value="Magnesium transport protein CorA, transmembrane region"/>
    <property type="match status" value="1"/>
</dbReference>
<protein>
    <submittedName>
        <fullName evidence="13">Magnesium transporter</fullName>
    </submittedName>
</protein>
<dbReference type="SUPFAM" id="SSF143865">
    <property type="entry name" value="CorA soluble domain-like"/>
    <property type="match status" value="1"/>
</dbReference>
<comment type="similarity">
    <text evidence="2">Belongs to the CorA metal ion transporter (MIT) (TC 1.A.35) family.</text>
</comment>
<dbReference type="InterPro" id="IPR002523">
    <property type="entry name" value="MgTranspt_CorA/ZnTranspt_ZntB"/>
</dbReference>
<evidence type="ECO:0000256" key="3">
    <source>
        <dbReference type="ARBA" id="ARBA00022448"/>
    </source>
</evidence>
<evidence type="ECO:0000256" key="8">
    <source>
        <dbReference type="ARBA" id="ARBA00023065"/>
    </source>
</evidence>
<dbReference type="RefSeq" id="WP_092984417.1">
    <property type="nucleotide sequence ID" value="NZ_FNFY01000003.1"/>
</dbReference>
<feature type="transmembrane region" description="Helical" evidence="12">
    <location>
        <begin position="285"/>
        <end position="305"/>
    </location>
</feature>
<reference evidence="14" key="1">
    <citation type="submission" date="2016-10" db="EMBL/GenBank/DDBJ databases">
        <authorList>
            <person name="Varghese N."/>
            <person name="Submissions S."/>
        </authorList>
    </citation>
    <scope>NUCLEOTIDE SEQUENCE [LARGE SCALE GENOMIC DNA]</scope>
    <source>
        <strain evidence="14">CGMCC 1.8895</strain>
    </source>
</reference>
<evidence type="ECO:0000256" key="7">
    <source>
        <dbReference type="ARBA" id="ARBA00022989"/>
    </source>
</evidence>
<sequence>MSLSIQYISKNNEIEKVENKEQVPEHAAFIWYDYDSFDDKEQLKRNHDLDDIRLEDEAIKTYRPAYYKSDDYQLLICHVINRETLEAHAVNVCVMQDVIITFHNGVLEQFINIEEIIKDRNDDLEIDIALHILLNTIDQYFDIVHEIEDEVILFEEKHADDKKGRDITSEIFNMKKKVFRVKRVIIPMEELVEKFKEQDDVLDSKRSEYILNKVNAKIDRQKLIIQFSEEMIDEIKDNYMSYNTYRMNRIINVLTIISAIFLPLTLITGIYGMNFDNMPELNWDFGYFMALGIMLIISVSMLAFFKSKKWM</sequence>
<keyword evidence="6" id="KW-0460">Magnesium</keyword>
<dbReference type="OrthoDB" id="9803416at2"/>
<accession>A0A1G9BMT1</accession>
<proteinExistence type="inferred from homology"/>
<dbReference type="GO" id="GO:0000287">
    <property type="term" value="F:magnesium ion binding"/>
    <property type="evidence" value="ECO:0007669"/>
    <property type="project" value="TreeGrafter"/>
</dbReference>
<dbReference type="Pfam" id="PF01544">
    <property type="entry name" value="CorA"/>
    <property type="match status" value="1"/>
</dbReference>